<evidence type="ECO:0000259" key="1">
    <source>
        <dbReference type="Pfam" id="PF08906"/>
    </source>
</evidence>
<evidence type="ECO:0000313" key="2">
    <source>
        <dbReference type="EMBL" id="MBR7748014.1"/>
    </source>
</evidence>
<dbReference type="RefSeq" id="WP_212685373.1">
    <property type="nucleotide sequence ID" value="NZ_JAGSPM010000011.1"/>
</dbReference>
<proteinExistence type="predicted"/>
<comment type="caution">
    <text evidence="2">The sequence shown here is derived from an EMBL/GenBank/DDBJ whole genome shotgun (WGS) entry which is preliminary data.</text>
</comment>
<name>A0A941DFU9_9BURK</name>
<reference evidence="2 3" key="1">
    <citation type="submission" date="2021-04" db="EMBL/GenBank/DDBJ databases">
        <title>novel species isolated from subtropical streams in China.</title>
        <authorList>
            <person name="Lu H."/>
        </authorList>
    </citation>
    <scope>NUCLEOTIDE SEQUENCE [LARGE SCALE GENOMIC DNA]</scope>
    <source>
        <strain evidence="2 3">BYS107W</strain>
    </source>
</reference>
<dbReference type="AlphaFoldDB" id="A0A941DFU9"/>
<dbReference type="Proteomes" id="UP000680158">
    <property type="component" value="Unassembled WGS sequence"/>
</dbReference>
<dbReference type="EMBL" id="JAGSPM010000011">
    <property type="protein sequence ID" value="MBR7748014.1"/>
    <property type="molecule type" value="Genomic_DNA"/>
</dbReference>
<accession>A0A941DFU9</accession>
<dbReference type="InterPro" id="IPR015002">
    <property type="entry name" value="T6SS_Tdi1_C"/>
</dbReference>
<dbReference type="Pfam" id="PF08906">
    <property type="entry name" value="T6SS_Tdi1_C"/>
    <property type="match status" value="1"/>
</dbReference>
<feature type="domain" description="T6SS immunity protein Tdi1 C-terminal" evidence="1">
    <location>
        <begin position="70"/>
        <end position="141"/>
    </location>
</feature>
<organism evidence="2 3">
    <name type="scientific">Undibacterium baiyunense</name>
    <dbReference type="NCBI Taxonomy" id="2828731"/>
    <lineage>
        <taxon>Bacteria</taxon>
        <taxon>Pseudomonadati</taxon>
        <taxon>Pseudomonadota</taxon>
        <taxon>Betaproteobacteria</taxon>
        <taxon>Burkholderiales</taxon>
        <taxon>Oxalobacteraceae</taxon>
        <taxon>Undibacterium</taxon>
    </lineage>
</organism>
<evidence type="ECO:0000313" key="3">
    <source>
        <dbReference type="Proteomes" id="UP000680158"/>
    </source>
</evidence>
<keyword evidence="3" id="KW-1185">Reference proteome</keyword>
<gene>
    <name evidence="2" type="ORF">KDM92_15610</name>
</gene>
<protein>
    <submittedName>
        <fullName evidence="2">DUF1851 domain-containing protein</fullName>
    </submittedName>
</protein>
<sequence length="170" mass="19394">MNLSFNDLTVNFSKYNSKTLLSDWHWLIGKNRIPILITAFGEPFVQETGSGEVFFLNVYEGLMTRVAVDLDDFKEQLNSDDFSEKYLPIQAVGDLRLAGKMLSIGEVYSFKVPPILGGTYELENIEVCDIQVHFSILGQIHHQVKDLPVGAEIGSVQLNLVKRPWWKFWN</sequence>